<dbReference type="SMART" id="SM00248">
    <property type="entry name" value="ANK"/>
    <property type="match status" value="4"/>
</dbReference>
<name>A0A812I2W5_9DINO</name>
<reference evidence="4" key="1">
    <citation type="submission" date="2021-02" db="EMBL/GenBank/DDBJ databases">
        <authorList>
            <person name="Dougan E. K."/>
            <person name="Rhodes N."/>
            <person name="Thang M."/>
            <person name="Chan C."/>
        </authorList>
    </citation>
    <scope>NUCLEOTIDE SEQUENCE</scope>
</reference>
<dbReference type="SUPFAM" id="SSF48403">
    <property type="entry name" value="Ankyrin repeat"/>
    <property type="match status" value="1"/>
</dbReference>
<dbReference type="InterPro" id="IPR036770">
    <property type="entry name" value="Ankyrin_rpt-contain_sf"/>
</dbReference>
<dbReference type="Pfam" id="PF12796">
    <property type="entry name" value="Ank_2"/>
    <property type="match status" value="1"/>
</dbReference>
<protein>
    <submittedName>
        <fullName evidence="4">Uncharacterized protein</fullName>
    </submittedName>
</protein>
<dbReference type="EMBL" id="CAJNDS010000161">
    <property type="protein sequence ID" value="CAE6972476.1"/>
    <property type="molecule type" value="Genomic_DNA"/>
</dbReference>
<keyword evidence="1" id="KW-0677">Repeat</keyword>
<feature type="repeat" description="ANK" evidence="3">
    <location>
        <begin position="542"/>
        <end position="574"/>
    </location>
</feature>
<evidence type="ECO:0000313" key="4">
    <source>
        <dbReference type="EMBL" id="CAE6972476.1"/>
    </source>
</evidence>
<evidence type="ECO:0000256" key="1">
    <source>
        <dbReference type="ARBA" id="ARBA00022737"/>
    </source>
</evidence>
<keyword evidence="2 3" id="KW-0040">ANK repeat</keyword>
<keyword evidence="5" id="KW-1185">Reference proteome</keyword>
<dbReference type="PROSITE" id="PS50088">
    <property type="entry name" value="ANK_REPEAT"/>
    <property type="match status" value="1"/>
</dbReference>
<sequence length="775" mass="85770">MRGELAHYSWSRGYLVYPSEAQALHNTLLLDVRADSLELNLHKGKHTRSVDVTVEHPSLSDSFPTSLEEQSSAVCQISLPRGPAYSRISIHAIGDFVSTTYVVHILRIGEDVTVSMSSPLMVRSERSPASRSFQEERRLSFQLSNPLWYVPDINMAANSTVQLAWRPAVLAPVRQDLRGALMPHVGKSCLCTDVPGFGRCAVEEALRVGEGEEMPSLCVFQEETMSEVHPLKSESSIAGNESDFLQWLQNVTVSGKSVSLLASPEGRDVDMETAIPFSVVNTSEATTSIESIFQVSLPAKFLTGEGTRIIASFTEDRTDVEVTDIPVMIVPYPPPVTLHFHSSAGEAFLLPDWSTTSDQNYVFCGGKSNSMSLLRTNMSDVRFFAQRLQGEGGLNCNRATEREEWLELKAVRKNESCKGQCPHYSTRGEGYDVRVVRSPEACLEEAMKLKNMSAVVMILRNMVTKHSPCYNDFGLWDFALSLEHTGDWEKSVEHLLREMDPNKMYQDETPLQAAAAKGDVAAMRLLLLDERIRKEVDKQNSKNETALMRASDSCHLKAVQLLIEHGAQVNLSRDKRKNRAEERLKCETGPTALVSMLASDYRQVKSCNGGGGDGAQMSKVMKVLEDNGTTLNTSICDYRGWLLQVAFSHYDPRLLKIVLDAGASPQDAVKPFVSSIKKSTKKPGFARFLGEAAALLLHAKVDPNDQYQQGTPLSWAARYCRVEVVRNLLVPPTVLKNETRSLAEKQLRMGCSKTNKSASSAIARLLEDGVKGSES</sequence>
<dbReference type="PROSITE" id="PS50297">
    <property type="entry name" value="ANK_REP_REGION"/>
    <property type="match status" value="1"/>
</dbReference>
<dbReference type="InterPro" id="IPR002110">
    <property type="entry name" value="Ankyrin_rpt"/>
</dbReference>
<dbReference type="PANTHER" id="PTHR24198:SF165">
    <property type="entry name" value="ANKYRIN REPEAT-CONTAINING PROTEIN-RELATED"/>
    <property type="match status" value="1"/>
</dbReference>
<dbReference type="OrthoDB" id="414426at2759"/>
<gene>
    <name evidence="4" type="ORF">SNAT2548_LOCUS2703</name>
</gene>
<evidence type="ECO:0000313" key="5">
    <source>
        <dbReference type="Proteomes" id="UP000604046"/>
    </source>
</evidence>
<comment type="caution">
    <text evidence="4">The sequence shown here is derived from an EMBL/GenBank/DDBJ whole genome shotgun (WGS) entry which is preliminary data.</text>
</comment>
<evidence type="ECO:0000256" key="3">
    <source>
        <dbReference type="PROSITE-ProRule" id="PRU00023"/>
    </source>
</evidence>
<dbReference type="Gene3D" id="1.25.40.20">
    <property type="entry name" value="Ankyrin repeat-containing domain"/>
    <property type="match status" value="2"/>
</dbReference>
<organism evidence="4 5">
    <name type="scientific">Symbiodinium natans</name>
    <dbReference type="NCBI Taxonomy" id="878477"/>
    <lineage>
        <taxon>Eukaryota</taxon>
        <taxon>Sar</taxon>
        <taxon>Alveolata</taxon>
        <taxon>Dinophyceae</taxon>
        <taxon>Suessiales</taxon>
        <taxon>Symbiodiniaceae</taxon>
        <taxon>Symbiodinium</taxon>
    </lineage>
</organism>
<proteinExistence type="predicted"/>
<dbReference type="Proteomes" id="UP000604046">
    <property type="component" value="Unassembled WGS sequence"/>
</dbReference>
<accession>A0A812I2W5</accession>
<dbReference type="PANTHER" id="PTHR24198">
    <property type="entry name" value="ANKYRIN REPEAT AND PROTEIN KINASE DOMAIN-CONTAINING PROTEIN"/>
    <property type="match status" value="1"/>
</dbReference>
<dbReference type="AlphaFoldDB" id="A0A812I2W5"/>
<evidence type="ECO:0000256" key="2">
    <source>
        <dbReference type="ARBA" id="ARBA00023043"/>
    </source>
</evidence>